<keyword evidence="2 5" id="KW-0812">Transmembrane</keyword>
<dbReference type="EMBL" id="CP098248">
    <property type="protein sequence ID" value="WAV97238.1"/>
    <property type="molecule type" value="Genomic_DNA"/>
</dbReference>
<feature type="transmembrane region" description="Helical" evidence="5">
    <location>
        <begin position="212"/>
        <end position="231"/>
    </location>
</feature>
<dbReference type="GO" id="GO:0016020">
    <property type="term" value="C:membrane"/>
    <property type="evidence" value="ECO:0007669"/>
    <property type="project" value="UniProtKB-SubCell"/>
</dbReference>
<dbReference type="RefSeq" id="WP_269264707.1">
    <property type="nucleotide sequence ID" value="NZ_CP098248.1"/>
</dbReference>
<reference evidence="7" key="2">
    <citation type="journal article" date="2022" name="Front. Microbiol.">
        <title>New perspectives on an old grouping: The genomic and phenotypic variability of Oxalobacter formigenes and the implications for calcium oxalate stone prevention.</title>
        <authorList>
            <person name="Chmiel J.A."/>
            <person name="Carr C."/>
            <person name="Stuivenberg G.A."/>
            <person name="Venema R."/>
            <person name="Chanyi R.M."/>
            <person name="Al K.F."/>
            <person name="Giguere D."/>
            <person name="Say H."/>
            <person name="Akouris P.P."/>
            <person name="Dominguez Romero S.A."/>
            <person name="Kwong A."/>
            <person name="Tai V."/>
            <person name="Koval S.F."/>
            <person name="Razvi H."/>
            <person name="Bjazevic J."/>
            <person name="Burton J.P."/>
        </authorList>
    </citation>
    <scope>NUCLEOTIDE SEQUENCE</scope>
    <source>
        <strain evidence="7">OxK</strain>
    </source>
</reference>
<keyword evidence="4 5" id="KW-0472">Membrane</keyword>
<keyword evidence="9" id="KW-1185">Reference proteome</keyword>
<sequence length="313" mass="34244">MQSLWMLFATFLFSLMGVCVKLVSEDYSTPEIVMYRSLIGAIFLGCMVGVRGGSFKTAYPFQHLWRGVVGATAFGLWFFSFRGLPLATAMTLNYMSPIWIAGILFGIGLYHGKVRFEWKLVCAIVASFAGVILLLQPTINANQWQSGMIALVSGVLAALAYLQVRHLGDLGEPEYRVVFYFCMIGTMGGAIISVVCAHLPGSDGIAFHSHSIKGIVLLTLIGIFAAVGQMAMTRAYHLGKTLVTANLQYSGIVFSSIWGILVWEDFLGWVGWLGIVVILGSGISTTFFDVRRKMASTLEAYEKARKTLSQKTG</sequence>
<comment type="subcellular location">
    <subcellularLocation>
        <location evidence="1">Membrane</location>
        <topology evidence="1">Multi-pass membrane protein</topology>
    </subcellularLocation>
</comment>
<dbReference type="PANTHER" id="PTHR22911:SF6">
    <property type="entry name" value="SOLUTE CARRIER FAMILY 35 MEMBER G1"/>
    <property type="match status" value="1"/>
</dbReference>
<feature type="domain" description="EamA" evidence="6">
    <location>
        <begin position="4"/>
        <end position="135"/>
    </location>
</feature>
<protein>
    <submittedName>
        <fullName evidence="7">DMT family transporter</fullName>
    </submittedName>
</protein>
<evidence type="ECO:0000313" key="8">
    <source>
        <dbReference type="EMBL" id="WAV97238.1"/>
    </source>
</evidence>
<feature type="transmembrane region" description="Helical" evidence="5">
    <location>
        <begin position="94"/>
        <end position="111"/>
    </location>
</feature>
<evidence type="ECO:0000313" key="7">
    <source>
        <dbReference type="EMBL" id="WAV91462.1"/>
    </source>
</evidence>
<dbReference type="InterPro" id="IPR000620">
    <property type="entry name" value="EamA_dom"/>
</dbReference>
<evidence type="ECO:0000256" key="5">
    <source>
        <dbReference type="SAM" id="Phobius"/>
    </source>
</evidence>
<feature type="transmembrane region" description="Helical" evidence="5">
    <location>
        <begin position="33"/>
        <end position="52"/>
    </location>
</feature>
<dbReference type="Proteomes" id="UP001164819">
    <property type="component" value="Chromosome"/>
</dbReference>
<feature type="transmembrane region" description="Helical" evidence="5">
    <location>
        <begin position="177"/>
        <end position="200"/>
    </location>
</feature>
<gene>
    <name evidence="8" type="ORF">NB645_00270</name>
    <name evidence="7" type="ORF">NB646_01455</name>
</gene>
<evidence type="ECO:0000256" key="2">
    <source>
        <dbReference type="ARBA" id="ARBA00022692"/>
    </source>
</evidence>
<dbReference type="SUPFAM" id="SSF103481">
    <property type="entry name" value="Multidrug resistance efflux transporter EmrE"/>
    <property type="match status" value="2"/>
</dbReference>
<reference evidence="8" key="1">
    <citation type="journal article" date="2022" name="Front. Microbiol.">
        <title>New perspectives on an old grouping: The genomic and phenotypic variability of Oxalobacter formigenes and the implications for calcium oxalate stone prevention.</title>
        <authorList>
            <person name="Chmiel J.A."/>
            <person name="Carr C."/>
            <person name="Stuivenberg G.A."/>
            <person name="Venema R."/>
            <person name="Chanyi R.M."/>
            <person name="Al K.F."/>
            <person name="Giguere D."/>
            <person name="Say H."/>
            <person name="Akouris P.P."/>
            <person name="Dominguez Romero S.A."/>
            <person name="Kwong A."/>
            <person name="Tai V."/>
            <person name="Koval S.F."/>
            <person name="Razvi H."/>
            <person name="Bjazevic J."/>
            <person name="Burton J.P."/>
        </authorList>
    </citation>
    <scope>NUCLEOTIDE SEQUENCE</scope>
    <source>
        <strain evidence="8">HOxNP-1</strain>
    </source>
</reference>
<dbReference type="Pfam" id="PF00892">
    <property type="entry name" value="EamA"/>
    <property type="match status" value="1"/>
</dbReference>
<evidence type="ECO:0000256" key="4">
    <source>
        <dbReference type="ARBA" id="ARBA00023136"/>
    </source>
</evidence>
<accession>A0A9E9LAR2</accession>
<dbReference type="EMBL" id="CP098251">
    <property type="protein sequence ID" value="WAV91462.1"/>
    <property type="molecule type" value="Genomic_DNA"/>
</dbReference>
<dbReference type="Proteomes" id="UP001164794">
    <property type="component" value="Chromosome"/>
</dbReference>
<feature type="transmembrane region" description="Helical" evidence="5">
    <location>
        <begin position="64"/>
        <end position="82"/>
    </location>
</feature>
<evidence type="ECO:0000256" key="1">
    <source>
        <dbReference type="ARBA" id="ARBA00004141"/>
    </source>
</evidence>
<evidence type="ECO:0000259" key="6">
    <source>
        <dbReference type="Pfam" id="PF00892"/>
    </source>
</evidence>
<keyword evidence="3 5" id="KW-1133">Transmembrane helix</keyword>
<evidence type="ECO:0000256" key="3">
    <source>
        <dbReference type="ARBA" id="ARBA00022989"/>
    </source>
</evidence>
<organism evidence="7">
    <name type="scientific">Oxalobacter aliiformigenes</name>
    <dbReference type="NCBI Taxonomy" id="2946593"/>
    <lineage>
        <taxon>Bacteria</taxon>
        <taxon>Pseudomonadati</taxon>
        <taxon>Pseudomonadota</taxon>
        <taxon>Betaproteobacteria</taxon>
        <taxon>Burkholderiales</taxon>
        <taxon>Oxalobacteraceae</taxon>
        <taxon>Oxalobacter</taxon>
    </lineage>
</organism>
<feature type="transmembrane region" description="Helical" evidence="5">
    <location>
        <begin position="269"/>
        <end position="288"/>
    </location>
</feature>
<dbReference type="AlphaFoldDB" id="A0A9E9LAR2"/>
<proteinExistence type="predicted"/>
<dbReference type="PANTHER" id="PTHR22911">
    <property type="entry name" value="ACYL-MALONYL CONDENSING ENZYME-RELATED"/>
    <property type="match status" value="1"/>
</dbReference>
<feature type="transmembrane region" description="Helical" evidence="5">
    <location>
        <begin position="147"/>
        <end position="165"/>
    </location>
</feature>
<feature type="transmembrane region" description="Helical" evidence="5">
    <location>
        <begin position="243"/>
        <end position="263"/>
    </location>
</feature>
<name>A0A9E9LAR2_9BURK</name>
<feature type="transmembrane region" description="Helical" evidence="5">
    <location>
        <begin position="118"/>
        <end position="135"/>
    </location>
</feature>
<evidence type="ECO:0000313" key="9">
    <source>
        <dbReference type="Proteomes" id="UP001164794"/>
    </source>
</evidence>
<dbReference type="InterPro" id="IPR037185">
    <property type="entry name" value="EmrE-like"/>
</dbReference>